<reference evidence="4 5" key="1">
    <citation type="submission" date="2023-08" db="EMBL/GenBank/DDBJ databases">
        <title>Black Yeasts Isolated from many extreme environments.</title>
        <authorList>
            <person name="Coleine C."/>
            <person name="Stajich J.E."/>
            <person name="Selbmann L."/>
        </authorList>
    </citation>
    <scope>NUCLEOTIDE SEQUENCE [LARGE SCALE GENOMIC DNA]</scope>
    <source>
        <strain evidence="4 5">CCFEE 5792</strain>
    </source>
</reference>
<dbReference type="Proteomes" id="UP001358417">
    <property type="component" value="Unassembled WGS sequence"/>
</dbReference>
<dbReference type="PANTHER" id="PTHR45629:SF7">
    <property type="entry name" value="DNA EXCISION REPAIR PROTEIN ERCC-6-RELATED"/>
    <property type="match status" value="1"/>
</dbReference>
<keyword evidence="2" id="KW-0067">ATP-binding</keyword>
<dbReference type="Pfam" id="PF00176">
    <property type="entry name" value="SNF2-rel_dom"/>
    <property type="match status" value="1"/>
</dbReference>
<dbReference type="SUPFAM" id="SSF52540">
    <property type="entry name" value="P-loop containing nucleoside triphosphate hydrolases"/>
    <property type="match status" value="1"/>
</dbReference>
<proteinExistence type="predicted"/>
<dbReference type="PANTHER" id="PTHR45629">
    <property type="entry name" value="SNF2/RAD54 FAMILY MEMBER"/>
    <property type="match status" value="1"/>
</dbReference>
<dbReference type="InterPro" id="IPR000330">
    <property type="entry name" value="SNF2_N"/>
</dbReference>
<protein>
    <recommendedName>
        <fullName evidence="3">SNF2 N-terminal domain-containing protein</fullName>
    </recommendedName>
</protein>
<dbReference type="EMBL" id="JAVRRD010000030">
    <property type="protein sequence ID" value="KAK5046383.1"/>
    <property type="molecule type" value="Genomic_DNA"/>
</dbReference>
<dbReference type="InterPro" id="IPR027417">
    <property type="entry name" value="P-loop_NTPase"/>
</dbReference>
<organism evidence="4 5">
    <name type="scientific">Exophiala bonariae</name>
    <dbReference type="NCBI Taxonomy" id="1690606"/>
    <lineage>
        <taxon>Eukaryota</taxon>
        <taxon>Fungi</taxon>
        <taxon>Dikarya</taxon>
        <taxon>Ascomycota</taxon>
        <taxon>Pezizomycotina</taxon>
        <taxon>Eurotiomycetes</taxon>
        <taxon>Chaetothyriomycetidae</taxon>
        <taxon>Chaetothyriales</taxon>
        <taxon>Herpotrichiellaceae</taxon>
        <taxon>Exophiala</taxon>
    </lineage>
</organism>
<keyword evidence="5" id="KW-1185">Reference proteome</keyword>
<feature type="domain" description="SNF2 N-terminal" evidence="3">
    <location>
        <begin position="5"/>
        <end position="72"/>
    </location>
</feature>
<evidence type="ECO:0000259" key="3">
    <source>
        <dbReference type="Pfam" id="PF00176"/>
    </source>
</evidence>
<sequence length="82" mass="9187">MEAGPVKGGILGNDCGLGKTFTTFDLIAMMAAKCVRFAKEGKKFDVRPTLIVVPPSLIGSWYEEWHKYWKKITDKAFCPSLF</sequence>
<comment type="caution">
    <text evidence="4">The sequence shown here is derived from an EMBL/GenBank/DDBJ whole genome shotgun (WGS) entry which is preliminary data.</text>
</comment>
<evidence type="ECO:0000313" key="5">
    <source>
        <dbReference type="Proteomes" id="UP001358417"/>
    </source>
</evidence>
<evidence type="ECO:0000313" key="4">
    <source>
        <dbReference type="EMBL" id="KAK5046383.1"/>
    </source>
</evidence>
<keyword evidence="1" id="KW-0547">Nucleotide-binding</keyword>
<gene>
    <name evidence="4" type="ORF">LTR84_008184</name>
</gene>
<dbReference type="AlphaFoldDB" id="A0AAV9MZJ2"/>
<dbReference type="GO" id="GO:0005524">
    <property type="term" value="F:ATP binding"/>
    <property type="evidence" value="ECO:0007669"/>
    <property type="project" value="InterPro"/>
</dbReference>
<accession>A0AAV9MZJ2</accession>
<name>A0AAV9MZJ2_9EURO</name>
<dbReference type="InterPro" id="IPR050496">
    <property type="entry name" value="SNF2_RAD54_helicase_repair"/>
</dbReference>
<dbReference type="RefSeq" id="XP_064701974.1">
    <property type="nucleotide sequence ID" value="XM_064851733.1"/>
</dbReference>
<evidence type="ECO:0000256" key="1">
    <source>
        <dbReference type="ARBA" id="ARBA00022741"/>
    </source>
</evidence>
<dbReference type="Gene3D" id="3.40.50.10810">
    <property type="entry name" value="Tandem AAA-ATPase domain"/>
    <property type="match status" value="1"/>
</dbReference>
<dbReference type="GeneID" id="89976348"/>
<evidence type="ECO:0000256" key="2">
    <source>
        <dbReference type="ARBA" id="ARBA00022840"/>
    </source>
</evidence>
<dbReference type="InterPro" id="IPR038718">
    <property type="entry name" value="SNF2-like_sf"/>
</dbReference>